<dbReference type="InterPro" id="IPR000067">
    <property type="entry name" value="FlgMring_FliF"/>
</dbReference>
<evidence type="ECO:0000313" key="14">
    <source>
        <dbReference type="EMBL" id="MBB6250057.1"/>
    </source>
</evidence>
<dbReference type="GO" id="GO:0009431">
    <property type="term" value="C:bacterial-type flagellum basal body, MS ring"/>
    <property type="evidence" value="ECO:0007669"/>
    <property type="project" value="InterPro"/>
</dbReference>
<dbReference type="Pfam" id="PF08345">
    <property type="entry name" value="YscJ_FliF_C"/>
    <property type="match status" value="1"/>
</dbReference>
<comment type="subcellular location">
    <subcellularLocation>
        <location evidence="1 9">Bacterial flagellum basal body</location>
    </subcellularLocation>
    <subcellularLocation>
        <location evidence="2">Cell membrane</location>
        <topology evidence="2">Multi-pass membrane protein</topology>
    </subcellularLocation>
</comment>
<evidence type="ECO:0000256" key="3">
    <source>
        <dbReference type="ARBA" id="ARBA00007971"/>
    </source>
</evidence>
<keyword evidence="14" id="KW-0969">Cilium</keyword>
<comment type="similarity">
    <text evidence="3 9">Belongs to the FliF family.</text>
</comment>
<evidence type="ECO:0000256" key="5">
    <source>
        <dbReference type="ARBA" id="ARBA00022692"/>
    </source>
</evidence>
<evidence type="ECO:0000256" key="1">
    <source>
        <dbReference type="ARBA" id="ARBA00004117"/>
    </source>
</evidence>
<gene>
    <name evidence="14" type="ORF">FHS74_000590</name>
</gene>
<keyword evidence="5 11" id="KW-0812">Transmembrane</keyword>
<evidence type="ECO:0000256" key="4">
    <source>
        <dbReference type="ARBA" id="ARBA00022475"/>
    </source>
</evidence>
<dbReference type="AlphaFoldDB" id="A0A7X0ATY4"/>
<feature type="region of interest" description="Disordered" evidence="10">
    <location>
        <begin position="280"/>
        <end position="331"/>
    </location>
</feature>
<keyword evidence="15" id="KW-1185">Reference proteome</keyword>
<evidence type="ECO:0000259" key="12">
    <source>
        <dbReference type="Pfam" id="PF01514"/>
    </source>
</evidence>
<feature type="compositionally biased region" description="Low complexity" evidence="10">
    <location>
        <begin position="314"/>
        <end position="330"/>
    </location>
</feature>
<feature type="transmembrane region" description="Helical" evidence="11">
    <location>
        <begin position="12"/>
        <end position="35"/>
    </location>
</feature>
<evidence type="ECO:0000313" key="15">
    <source>
        <dbReference type="Proteomes" id="UP000539175"/>
    </source>
</evidence>
<dbReference type="Gene3D" id="3.30.300.30">
    <property type="match status" value="1"/>
</dbReference>
<feature type="domain" description="Flagellar M-ring C-terminal" evidence="13">
    <location>
        <begin position="251"/>
        <end position="413"/>
    </location>
</feature>
<dbReference type="PIRSF" id="PIRSF004862">
    <property type="entry name" value="FliF"/>
    <property type="match status" value="1"/>
</dbReference>
<evidence type="ECO:0000256" key="2">
    <source>
        <dbReference type="ARBA" id="ARBA00004651"/>
    </source>
</evidence>
<keyword evidence="6 11" id="KW-1133">Transmembrane helix</keyword>
<evidence type="ECO:0000259" key="13">
    <source>
        <dbReference type="Pfam" id="PF08345"/>
    </source>
</evidence>
<keyword evidence="8 9" id="KW-0975">Bacterial flagellum</keyword>
<dbReference type="EMBL" id="JACIIZ010000001">
    <property type="protein sequence ID" value="MBB6250057.1"/>
    <property type="molecule type" value="Genomic_DNA"/>
</dbReference>
<feature type="compositionally biased region" description="Polar residues" evidence="10">
    <location>
        <begin position="284"/>
        <end position="293"/>
    </location>
</feature>
<dbReference type="PANTHER" id="PTHR30046">
    <property type="entry name" value="FLAGELLAR M-RING PROTEIN"/>
    <property type="match status" value="1"/>
</dbReference>
<dbReference type="GO" id="GO:0003774">
    <property type="term" value="F:cytoskeletal motor activity"/>
    <property type="evidence" value="ECO:0007669"/>
    <property type="project" value="InterPro"/>
</dbReference>
<dbReference type="InterPro" id="IPR045851">
    <property type="entry name" value="AMP-bd_C_sf"/>
</dbReference>
<dbReference type="RefSeq" id="WP_184797210.1">
    <property type="nucleotide sequence ID" value="NZ_JACIIZ010000001.1"/>
</dbReference>
<dbReference type="InterPro" id="IPR013556">
    <property type="entry name" value="Flag_M-ring_C"/>
</dbReference>
<reference evidence="14 15" key="1">
    <citation type="submission" date="2020-08" db="EMBL/GenBank/DDBJ databases">
        <title>Genomic Encyclopedia of Type Strains, Phase IV (KMG-IV): sequencing the most valuable type-strain genomes for metagenomic binning, comparative biology and taxonomic classification.</title>
        <authorList>
            <person name="Goeker M."/>
        </authorList>
    </citation>
    <scope>NUCLEOTIDE SEQUENCE [LARGE SCALE GENOMIC DNA]</scope>
    <source>
        <strain evidence="14 15">DSM 22198</strain>
    </source>
</reference>
<sequence length="552" mass="60097">MENLLQTLRNLGPVRLGAIGGVALLIIALFGFLLFNGSSPNMALLYSDLSPSDGGAIVQQLDQMQPKVPYQVSPDSTRIEVPADQVGRIRMLMAQQGLPTGGNVGYEIFNQPEGLGTTSFMQSVQQLRALEGELSRTVNTLAPVQQSRIHLVLPKRELFSRDTQKATASVVLRLRPGQQMKKEQVASIQHLIAASVPGLQPDMVSVVDDKGNLLARGMGSDSKEAMMATAEEKRLAYQQRLTDKVEEIVGRTVGMGKVRAEVTVDMDFDRITTNSEIFDPDSQVVRSTETNNENSEDINKEGQDPVTVANNLPSANAENASNGASSSKSTKANERINYEISKTVKVHEREAGQVRRLSVAVLVDGNYAPDDKGVAQYQPRSDDELQKLASLVRSSIGYDGSRGDTVDVVSMKFATPEGELDAKEETLFGLPKQDVFRIAETIVLAIVAILVILLVIRPLVARALDRTPQLDEEPDLLSDSGVPQLAGPGGGALARELALEAAQANEELEQMIDINRVDGRVRASSLRKVGEIVEKHPEEAVSIIRNWLYQEN</sequence>
<dbReference type="Proteomes" id="UP000539175">
    <property type="component" value="Unassembled WGS sequence"/>
</dbReference>
<comment type="function">
    <text evidence="9">The M ring may be actively involved in energy transduction.</text>
</comment>
<evidence type="ECO:0000256" key="11">
    <source>
        <dbReference type="SAM" id="Phobius"/>
    </source>
</evidence>
<dbReference type="Pfam" id="PF01514">
    <property type="entry name" value="YscJ_FliF"/>
    <property type="match status" value="1"/>
</dbReference>
<dbReference type="PRINTS" id="PR01009">
    <property type="entry name" value="FLGMRINGFLIF"/>
</dbReference>
<evidence type="ECO:0000256" key="8">
    <source>
        <dbReference type="ARBA" id="ARBA00023143"/>
    </source>
</evidence>
<dbReference type="GO" id="GO:0005886">
    <property type="term" value="C:plasma membrane"/>
    <property type="evidence" value="ECO:0007669"/>
    <property type="project" value="UniProtKB-SubCell"/>
</dbReference>
<keyword evidence="4" id="KW-1003">Cell membrane</keyword>
<feature type="transmembrane region" description="Helical" evidence="11">
    <location>
        <begin position="435"/>
        <end position="456"/>
    </location>
</feature>
<keyword evidence="14" id="KW-0966">Cell projection</keyword>
<protein>
    <recommendedName>
        <fullName evidence="9">Flagellar M-ring protein</fullName>
    </recommendedName>
</protein>
<dbReference type="InterPro" id="IPR043427">
    <property type="entry name" value="YscJ/FliF"/>
</dbReference>
<evidence type="ECO:0000256" key="10">
    <source>
        <dbReference type="SAM" id="MobiDB-lite"/>
    </source>
</evidence>
<accession>A0A7X0ATY4</accession>
<dbReference type="GO" id="GO:0071973">
    <property type="term" value="P:bacterial-type flagellum-dependent cell motility"/>
    <property type="evidence" value="ECO:0007669"/>
    <property type="project" value="InterPro"/>
</dbReference>
<evidence type="ECO:0000256" key="7">
    <source>
        <dbReference type="ARBA" id="ARBA00023136"/>
    </source>
</evidence>
<feature type="domain" description="Flagellar M-ring N-terminal" evidence="12">
    <location>
        <begin position="38"/>
        <end position="215"/>
    </location>
</feature>
<keyword evidence="7 11" id="KW-0472">Membrane</keyword>
<dbReference type="PANTHER" id="PTHR30046:SF0">
    <property type="entry name" value="FLAGELLAR M-RING PROTEIN"/>
    <property type="match status" value="1"/>
</dbReference>
<dbReference type="NCBIfam" id="TIGR00206">
    <property type="entry name" value="fliF"/>
    <property type="match status" value="1"/>
</dbReference>
<keyword evidence="14" id="KW-0282">Flagellum</keyword>
<dbReference type="InterPro" id="IPR006182">
    <property type="entry name" value="FliF_N_dom"/>
</dbReference>
<proteinExistence type="inferred from homology"/>
<name>A0A7X0ATY4_9PROT</name>
<evidence type="ECO:0000256" key="9">
    <source>
        <dbReference type="PIRNR" id="PIRNR004862"/>
    </source>
</evidence>
<evidence type="ECO:0000256" key="6">
    <source>
        <dbReference type="ARBA" id="ARBA00022989"/>
    </source>
</evidence>
<comment type="caution">
    <text evidence="14">The sequence shown here is derived from an EMBL/GenBank/DDBJ whole genome shotgun (WGS) entry which is preliminary data.</text>
</comment>
<organism evidence="14 15">
    <name type="scientific">Nitrospirillum iridis</name>
    <dbReference type="NCBI Taxonomy" id="765888"/>
    <lineage>
        <taxon>Bacteria</taxon>
        <taxon>Pseudomonadati</taxon>
        <taxon>Pseudomonadota</taxon>
        <taxon>Alphaproteobacteria</taxon>
        <taxon>Rhodospirillales</taxon>
        <taxon>Azospirillaceae</taxon>
        <taxon>Nitrospirillum</taxon>
    </lineage>
</organism>